<dbReference type="PANTHER" id="PTHR22942:SF39">
    <property type="entry name" value="DNA REPAIR PROTEIN RAD51 HOMOLOG 1"/>
    <property type="match status" value="1"/>
</dbReference>
<evidence type="ECO:0000256" key="4">
    <source>
        <dbReference type="ARBA" id="ARBA00022840"/>
    </source>
</evidence>
<sequence length="345" mass="38013">MAMQERRRQQARQQEETMEEADAEQSGPLSIHKLEEHGISASDVNKLVDAGYHTIECIAYTPRKALLAIKGISEAKADKIIKEASKLVPMGFTTATEFHMRRSELVMITTGSKELDKLLQGGIETGSITELFGEFRTGKTQLCHTLAVTCQLPIDSGGAEGKCLYIDTEGTFRPERLLAVAERYGLSGQEVLDNVVYARAFNTDHQQDLVVEASALMSESRFALMIVDSATALYRTDYSGRGELSARQMHMARFLRTLLKRADEYGVAIVITNQVVAQVDGASMFQADPKKPIGGNIMAHASTTRLYFRKGRGETRICKIYDSPCLPESEAMFAINADGIGDSND</sequence>
<dbReference type="GO" id="GO:0006312">
    <property type="term" value="P:mitotic recombination"/>
    <property type="evidence" value="ECO:0007669"/>
    <property type="project" value="TreeGrafter"/>
</dbReference>
<evidence type="ECO:0000256" key="1">
    <source>
        <dbReference type="ARBA" id="ARBA00004123"/>
    </source>
</evidence>
<keyword evidence="3 8" id="KW-0547">Nucleotide-binding</keyword>
<dbReference type="RefSeq" id="XP_031550093.1">
    <property type="nucleotide sequence ID" value="XM_031694233.1"/>
</dbReference>
<evidence type="ECO:0000256" key="5">
    <source>
        <dbReference type="ARBA" id="ARBA00023242"/>
    </source>
</evidence>
<keyword evidence="9" id="KW-0238">DNA-binding</keyword>
<comment type="function">
    <text evidence="6">Plays an important role in homologous strand exchange, a key step in DNA repair through homologous recombination (HR). Binds to single-stranded DNA in an ATP-dependent manner to form nucleoprotein filaments which are essential for the homology search and strand exchange. Catalyzes the recognition of homology and strand exchange between homologous DNA partners to form a joint molecule between a processed DNA break and the repair template. Recruited to resolve stalled replication forks during replication stress. Also involved in interstrand cross-link repair.</text>
</comment>
<dbReference type="GO" id="GO:0005524">
    <property type="term" value="F:ATP binding"/>
    <property type="evidence" value="ECO:0007669"/>
    <property type="project" value="UniProtKB-KW"/>
</dbReference>
<dbReference type="OrthoDB" id="10251254at2759"/>
<feature type="domain" description="RecA family profile 2" evidence="12">
    <location>
        <begin position="282"/>
        <end position="345"/>
    </location>
</feature>
<dbReference type="GO" id="GO:0070192">
    <property type="term" value="P:chromosome organization involved in meiotic cell cycle"/>
    <property type="evidence" value="ECO:0007669"/>
    <property type="project" value="TreeGrafter"/>
</dbReference>
<evidence type="ECO:0000313" key="13">
    <source>
        <dbReference type="Proteomes" id="UP000515163"/>
    </source>
</evidence>
<dbReference type="InterPro" id="IPR016467">
    <property type="entry name" value="DNA_recomb/repair_RecA-like"/>
</dbReference>
<comment type="function">
    <text evidence="9">Binds to single and double-stranded DNA and exhibits DNA-dependent ATPase activity. Underwinds duplex DNA.</text>
</comment>
<evidence type="ECO:0000256" key="8">
    <source>
        <dbReference type="RuleBase" id="RU003422"/>
    </source>
</evidence>
<dbReference type="GO" id="GO:0003690">
    <property type="term" value="F:double-stranded DNA binding"/>
    <property type="evidence" value="ECO:0007669"/>
    <property type="project" value="InterPro"/>
</dbReference>
<dbReference type="AlphaFoldDB" id="A0A6P8H3A1"/>
<dbReference type="SMART" id="SM00382">
    <property type="entry name" value="AAA"/>
    <property type="match status" value="1"/>
</dbReference>
<dbReference type="GO" id="GO:0007131">
    <property type="term" value="P:reciprocal meiotic recombination"/>
    <property type="evidence" value="ECO:0007669"/>
    <property type="project" value="TreeGrafter"/>
</dbReference>
<dbReference type="FunCoup" id="A0A6P8H3A1">
    <property type="interactions" value="1880"/>
</dbReference>
<protein>
    <recommendedName>
        <fullName evidence="9">DNA repair protein RAD51 homolog</fullName>
    </recommendedName>
</protein>
<dbReference type="NCBIfam" id="NF003301">
    <property type="entry name" value="PRK04301.1"/>
    <property type="match status" value="1"/>
</dbReference>
<dbReference type="InterPro" id="IPR020587">
    <property type="entry name" value="RecA_monomer-monomer_interface"/>
</dbReference>
<dbReference type="Proteomes" id="UP000515163">
    <property type="component" value="Unplaced"/>
</dbReference>
<reference evidence="14" key="1">
    <citation type="submission" date="2025-08" db="UniProtKB">
        <authorList>
            <consortium name="RefSeq"/>
        </authorList>
    </citation>
    <scope>IDENTIFICATION</scope>
    <source>
        <tissue evidence="14">Tentacle</tissue>
    </source>
</reference>
<gene>
    <name evidence="14" type="primary">LOC116287549</name>
</gene>
<dbReference type="KEGG" id="aten:116287549"/>
<keyword evidence="9" id="KW-0234">DNA repair</keyword>
<dbReference type="PROSITE" id="PS50163">
    <property type="entry name" value="RECA_3"/>
    <property type="match status" value="1"/>
</dbReference>
<dbReference type="Gene3D" id="1.10.150.20">
    <property type="entry name" value="5' to 3' exonuclease, C-terminal subdomain"/>
    <property type="match status" value="1"/>
</dbReference>
<dbReference type="InterPro" id="IPR020588">
    <property type="entry name" value="RecA_ATP-bd"/>
</dbReference>
<accession>A0A6P8H3A1</accession>
<dbReference type="InterPro" id="IPR027417">
    <property type="entry name" value="P-loop_NTPase"/>
</dbReference>
<evidence type="ECO:0000259" key="12">
    <source>
        <dbReference type="PROSITE" id="PS50163"/>
    </source>
</evidence>
<feature type="region of interest" description="Disordered" evidence="10">
    <location>
        <begin position="1"/>
        <end position="29"/>
    </location>
</feature>
<dbReference type="GO" id="GO:0140664">
    <property type="term" value="F:ATP-dependent DNA damage sensor activity"/>
    <property type="evidence" value="ECO:0007669"/>
    <property type="project" value="InterPro"/>
</dbReference>
<proteinExistence type="inferred from homology"/>
<dbReference type="InterPro" id="IPR011941">
    <property type="entry name" value="DNA_recomb/repair_Rad51"/>
</dbReference>
<keyword evidence="4 8" id="KW-0067">ATP-binding</keyword>
<dbReference type="InterPro" id="IPR003593">
    <property type="entry name" value="AAA+_ATPase"/>
</dbReference>
<dbReference type="PIRSF" id="PIRSF005856">
    <property type="entry name" value="Rad51"/>
    <property type="match status" value="1"/>
</dbReference>
<name>A0A6P8H3A1_ACTTE</name>
<evidence type="ECO:0000256" key="9">
    <source>
        <dbReference type="RuleBase" id="RU364139"/>
    </source>
</evidence>
<dbReference type="GO" id="GO:0000730">
    <property type="term" value="P:DNA recombinase assembly"/>
    <property type="evidence" value="ECO:0007669"/>
    <property type="project" value="TreeGrafter"/>
</dbReference>
<dbReference type="InterPro" id="IPR013632">
    <property type="entry name" value="Rad51_C"/>
</dbReference>
<comment type="similarity">
    <text evidence="2 9">Belongs to the RecA family. RAD51 subfamily.</text>
</comment>
<evidence type="ECO:0000313" key="14">
    <source>
        <dbReference type="RefSeq" id="XP_031550093.1"/>
    </source>
</evidence>
<evidence type="ECO:0000256" key="3">
    <source>
        <dbReference type="ARBA" id="ARBA00022741"/>
    </source>
</evidence>
<keyword evidence="9" id="KW-0227">DNA damage</keyword>
<dbReference type="FunFam" id="3.40.50.300:FF:000092">
    <property type="entry name" value="DNA repair protein Rad51 homolog"/>
    <property type="match status" value="1"/>
</dbReference>
<evidence type="ECO:0000256" key="6">
    <source>
        <dbReference type="ARBA" id="ARBA00056736"/>
    </source>
</evidence>
<evidence type="ECO:0000256" key="2">
    <source>
        <dbReference type="ARBA" id="ARBA00007095"/>
    </source>
</evidence>
<dbReference type="CDD" id="cd19513">
    <property type="entry name" value="Rad51"/>
    <property type="match status" value="1"/>
</dbReference>
<evidence type="ECO:0000256" key="10">
    <source>
        <dbReference type="SAM" id="MobiDB-lite"/>
    </source>
</evidence>
<keyword evidence="9" id="KW-0233">DNA recombination</keyword>
<dbReference type="GeneID" id="116287549"/>
<dbReference type="InParanoid" id="A0A6P8H3A1"/>
<organism evidence="13 14">
    <name type="scientific">Actinia tenebrosa</name>
    <name type="common">Australian red waratah sea anemone</name>
    <dbReference type="NCBI Taxonomy" id="6105"/>
    <lineage>
        <taxon>Eukaryota</taxon>
        <taxon>Metazoa</taxon>
        <taxon>Cnidaria</taxon>
        <taxon>Anthozoa</taxon>
        <taxon>Hexacorallia</taxon>
        <taxon>Actiniaria</taxon>
        <taxon>Actiniidae</taxon>
        <taxon>Actinia</taxon>
    </lineage>
</organism>
<dbReference type="FunFam" id="1.10.150.20:FF:000008">
    <property type="entry name" value="DNA repair protein RAD51 homolog"/>
    <property type="match status" value="1"/>
</dbReference>
<feature type="domain" description="RecA family profile 1" evidence="11">
    <location>
        <begin position="104"/>
        <end position="275"/>
    </location>
</feature>
<dbReference type="NCBIfam" id="TIGR02239">
    <property type="entry name" value="recomb_RAD51"/>
    <property type="match status" value="1"/>
</dbReference>
<dbReference type="GO" id="GO:1990426">
    <property type="term" value="P:mitotic recombination-dependent replication fork processing"/>
    <property type="evidence" value="ECO:0007669"/>
    <property type="project" value="InterPro"/>
</dbReference>
<dbReference type="SUPFAM" id="SSF47794">
    <property type="entry name" value="Rad51 N-terminal domain-like"/>
    <property type="match status" value="1"/>
</dbReference>
<keyword evidence="5 9" id="KW-0539">Nucleus</keyword>
<evidence type="ECO:0000256" key="7">
    <source>
        <dbReference type="ARBA" id="ARBA00062901"/>
    </source>
</evidence>
<evidence type="ECO:0000259" key="11">
    <source>
        <dbReference type="PROSITE" id="PS50162"/>
    </source>
</evidence>
<dbReference type="GO" id="GO:0000794">
    <property type="term" value="C:condensed nuclear chromosome"/>
    <property type="evidence" value="ECO:0007669"/>
    <property type="project" value="TreeGrafter"/>
</dbReference>
<comment type="subcellular location">
    <subcellularLocation>
        <location evidence="1 9">Nucleus</location>
    </subcellularLocation>
</comment>
<comment type="subunit">
    <text evidence="7">Forms linear homooligomers, giving rise to a RAD51 nucleoprotein filament, which is essential for strand-pairing reactions during DNA recombination.</text>
</comment>
<dbReference type="GO" id="GO:0042148">
    <property type="term" value="P:DNA strand invasion"/>
    <property type="evidence" value="ECO:0007669"/>
    <property type="project" value="TreeGrafter"/>
</dbReference>
<dbReference type="Gene3D" id="3.40.50.300">
    <property type="entry name" value="P-loop containing nucleotide triphosphate hydrolases"/>
    <property type="match status" value="1"/>
</dbReference>
<dbReference type="Pfam" id="PF08423">
    <property type="entry name" value="Rad51"/>
    <property type="match status" value="1"/>
</dbReference>
<dbReference type="PROSITE" id="PS50162">
    <property type="entry name" value="RECA_2"/>
    <property type="match status" value="1"/>
</dbReference>
<dbReference type="SUPFAM" id="SSF52540">
    <property type="entry name" value="P-loop containing nucleoside triphosphate hydrolases"/>
    <property type="match status" value="1"/>
</dbReference>
<dbReference type="GO" id="GO:0000150">
    <property type="term" value="F:DNA strand exchange activity"/>
    <property type="evidence" value="ECO:0007669"/>
    <property type="project" value="InterPro"/>
</dbReference>
<dbReference type="GO" id="GO:0003697">
    <property type="term" value="F:single-stranded DNA binding"/>
    <property type="evidence" value="ECO:0007669"/>
    <property type="project" value="InterPro"/>
</dbReference>
<keyword evidence="13" id="KW-1185">Reference proteome</keyword>
<dbReference type="Pfam" id="PF14520">
    <property type="entry name" value="HHH_5"/>
    <property type="match status" value="1"/>
</dbReference>
<dbReference type="PANTHER" id="PTHR22942">
    <property type="entry name" value="RECA/RAD51/RADA DNA STRAND-PAIRING FAMILY MEMBER"/>
    <property type="match status" value="1"/>
</dbReference>
<dbReference type="InterPro" id="IPR010995">
    <property type="entry name" value="DNA_repair_Rad51/TF_NusA_a-hlx"/>
</dbReference>